<dbReference type="EMBL" id="JBHIRY010000013">
    <property type="protein sequence ID" value="MFB5761638.1"/>
    <property type="molecule type" value="Genomic_DNA"/>
</dbReference>
<sequence>MKKYVEFGIGNKWFVRTEFEGDDGHEIEHKGIFMPKRLESLYIRIWIKYTVIVIDSKEGIKKYKKSRKGFKFLLGLSGCD</sequence>
<evidence type="ECO:0000313" key="1">
    <source>
        <dbReference type="EMBL" id="MFB5761638.1"/>
    </source>
</evidence>
<reference evidence="1 2" key="1">
    <citation type="submission" date="2024-09" db="EMBL/GenBank/DDBJ databases">
        <title>Paenibacillus zeirhizospherea sp. nov., isolated from surface of the maize (Zea mays) roots in a horticulture field, Hungary.</title>
        <authorList>
            <person name="Marton D."/>
            <person name="Farkas M."/>
            <person name="Bedics A."/>
            <person name="Toth E."/>
            <person name="Tancsics A."/>
            <person name="Boka K."/>
            <person name="Marati G."/>
            <person name="Kriszt B."/>
            <person name="Cserhati M."/>
        </authorList>
    </citation>
    <scope>NUCLEOTIDE SEQUENCE [LARGE SCALE GENOMIC DNA]</scope>
    <source>
        <strain evidence="1 2">JCM 18446</strain>
    </source>
</reference>
<dbReference type="Proteomes" id="UP001580430">
    <property type="component" value="Unassembled WGS sequence"/>
</dbReference>
<protein>
    <submittedName>
        <fullName evidence="1">DUF3977 family protein</fullName>
    </submittedName>
</protein>
<comment type="caution">
    <text evidence="1">The sequence shown here is derived from an EMBL/GenBank/DDBJ whole genome shotgun (WGS) entry which is preliminary data.</text>
</comment>
<dbReference type="RefSeq" id="WP_375520778.1">
    <property type="nucleotide sequence ID" value="NZ_JBHIRY010000013.1"/>
</dbReference>
<gene>
    <name evidence="1" type="ORF">ACE5LO_14670</name>
</gene>
<dbReference type="Pfam" id="PF13122">
    <property type="entry name" value="DUF3977"/>
    <property type="match status" value="1"/>
</dbReference>
<evidence type="ECO:0000313" key="2">
    <source>
        <dbReference type="Proteomes" id="UP001580430"/>
    </source>
</evidence>
<organism evidence="1 2">
    <name type="scientific">Paenibacillus medicaginis</name>
    <dbReference type="NCBI Taxonomy" id="1470560"/>
    <lineage>
        <taxon>Bacteria</taxon>
        <taxon>Bacillati</taxon>
        <taxon>Bacillota</taxon>
        <taxon>Bacilli</taxon>
        <taxon>Bacillales</taxon>
        <taxon>Paenibacillaceae</taxon>
        <taxon>Paenibacillus</taxon>
    </lineage>
</organism>
<keyword evidence="2" id="KW-1185">Reference proteome</keyword>
<dbReference type="InterPro" id="IPR025009">
    <property type="entry name" value="DUF3977"/>
</dbReference>
<accession>A0ABV5C2Y8</accession>
<proteinExistence type="predicted"/>
<name>A0ABV5C2Y8_9BACL</name>